<keyword evidence="2" id="KW-1185">Reference proteome</keyword>
<dbReference type="SUPFAM" id="SSF52540">
    <property type="entry name" value="P-loop containing nucleoside triphosphate hydrolases"/>
    <property type="match status" value="1"/>
</dbReference>
<organism evidence="1 2">
    <name type="scientific">Isoptericola peretonis</name>
    <dbReference type="NCBI Taxonomy" id="2918523"/>
    <lineage>
        <taxon>Bacteria</taxon>
        <taxon>Bacillati</taxon>
        <taxon>Actinomycetota</taxon>
        <taxon>Actinomycetes</taxon>
        <taxon>Micrococcales</taxon>
        <taxon>Promicromonosporaceae</taxon>
        <taxon>Isoptericola</taxon>
    </lineage>
</organism>
<dbReference type="EMBL" id="JALQCY010000003">
    <property type="protein sequence ID" value="MCK9794223.1"/>
    <property type="molecule type" value="Genomic_DNA"/>
</dbReference>
<reference evidence="1 2" key="1">
    <citation type="submission" date="2022-02" db="EMBL/GenBank/DDBJ databases">
        <title>The car tank lid bacteriome: a reservoir of bacteria with potential in bioremediation of fuel.</title>
        <authorList>
            <person name="Vidal-Verdu A."/>
            <person name="Gomez-Martinez D."/>
            <person name="Latorre-Perez A."/>
            <person name="Pereto J."/>
            <person name="Porcar M."/>
        </authorList>
    </citation>
    <scope>NUCLEOTIDE SEQUENCE [LARGE SCALE GENOMIC DNA]</scope>
    <source>
        <strain evidence="1 2">4D.3</strain>
    </source>
</reference>
<dbReference type="Proteomes" id="UP001651050">
    <property type="component" value="Unassembled WGS sequence"/>
</dbReference>
<evidence type="ECO:0000313" key="1">
    <source>
        <dbReference type="EMBL" id="MCK9794223.1"/>
    </source>
</evidence>
<proteinExistence type="predicted"/>
<dbReference type="Pfam" id="PF13671">
    <property type="entry name" value="AAA_33"/>
    <property type="match status" value="1"/>
</dbReference>
<comment type="caution">
    <text evidence="1">The sequence shown here is derived from an EMBL/GenBank/DDBJ whole genome shotgun (WGS) entry which is preliminary data.</text>
</comment>
<protein>
    <submittedName>
        <fullName evidence="1">AAA family ATPase</fullName>
    </submittedName>
</protein>
<sequence length="162" mass="17470">MRGPSGAGKSTVSRALRRSIGKGAALVEQDYVRRTLLWEKDRPGALNIAMLDSIVRLALDAGRHVVLEGILAADHYGAMMRALIDDHQGITVCAYLDVPFAETVRRHGTRSQSAEFTPTDMARWWDTDDKLGCEGEVVVGAASTVDETVASLLTAMGSASRI</sequence>
<dbReference type="InterPro" id="IPR027417">
    <property type="entry name" value="P-loop_NTPase"/>
</dbReference>
<evidence type="ECO:0000313" key="2">
    <source>
        <dbReference type="Proteomes" id="UP001651050"/>
    </source>
</evidence>
<dbReference type="Gene3D" id="3.40.50.300">
    <property type="entry name" value="P-loop containing nucleotide triphosphate hydrolases"/>
    <property type="match status" value="1"/>
</dbReference>
<gene>
    <name evidence="1" type="ORF">M1843_10760</name>
</gene>
<name>A0ABT0J431_9MICO</name>
<accession>A0ABT0J431</accession>
<dbReference type="RefSeq" id="WP_416344503.1">
    <property type="nucleotide sequence ID" value="NZ_JALQCY010000003.1"/>
</dbReference>